<gene>
    <name evidence="2" type="ORF">SBAD_LOCUS11777</name>
</gene>
<proteinExistence type="predicted"/>
<organism evidence="4">
    <name type="scientific">Soboliphyme baturini</name>
    <dbReference type="NCBI Taxonomy" id="241478"/>
    <lineage>
        <taxon>Eukaryota</taxon>
        <taxon>Metazoa</taxon>
        <taxon>Ecdysozoa</taxon>
        <taxon>Nematoda</taxon>
        <taxon>Enoplea</taxon>
        <taxon>Dorylaimia</taxon>
        <taxon>Dioctophymatida</taxon>
        <taxon>Dioctophymatoidea</taxon>
        <taxon>Soboliphymatidae</taxon>
        <taxon>Soboliphyme</taxon>
    </lineage>
</organism>
<dbReference type="AlphaFoldDB" id="A0A183J7C9"/>
<evidence type="ECO:0000313" key="2">
    <source>
        <dbReference type="EMBL" id="VDP42896.1"/>
    </source>
</evidence>
<dbReference type="Proteomes" id="UP000270296">
    <property type="component" value="Unassembled WGS sequence"/>
</dbReference>
<accession>A0A183J7C9</accession>
<dbReference type="EMBL" id="UZAM01016365">
    <property type="protein sequence ID" value="VDP42896.1"/>
    <property type="molecule type" value="Genomic_DNA"/>
</dbReference>
<reference evidence="2 3" key="2">
    <citation type="submission" date="2018-11" db="EMBL/GenBank/DDBJ databases">
        <authorList>
            <consortium name="Pathogen Informatics"/>
        </authorList>
    </citation>
    <scope>NUCLEOTIDE SEQUENCE [LARGE SCALE GENOMIC DNA]</scope>
</reference>
<dbReference type="WBParaSite" id="SBAD_0001216901-mRNA-1">
    <property type="protein sequence ID" value="SBAD_0001216901-mRNA-1"/>
    <property type="gene ID" value="SBAD_0001216901"/>
</dbReference>
<feature type="region of interest" description="Disordered" evidence="1">
    <location>
        <begin position="1"/>
        <end position="54"/>
    </location>
</feature>
<evidence type="ECO:0000313" key="4">
    <source>
        <dbReference type="WBParaSite" id="SBAD_0001216901-mRNA-1"/>
    </source>
</evidence>
<keyword evidence="3" id="KW-1185">Reference proteome</keyword>
<protein>
    <submittedName>
        <fullName evidence="4">Transposase</fullName>
    </submittedName>
</protein>
<sequence length="54" mass="5751">GAAGDIRRHGATRHGATRHDATRQFVRSRRSKEALSPIKKAGTSATANQGVDKP</sequence>
<reference evidence="4" key="1">
    <citation type="submission" date="2016-06" db="UniProtKB">
        <authorList>
            <consortium name="WormBaseParasite"/>
        </authorList>
    </citation>
    <scope>IDENTIFICATION</scope>
</reference>
<feature type="compositionally biased region" description="Polar residues" evidence="1">
    <location>
        <begin position="43"/>
        <end position="54"/>
    </location>
</feature>
<name>A0A183J7C9_9BILA</name>
<evidence type="ECO:0000313" key="3">
    <source>
        <dbReference type="Proteomes" id="UP000270296"/>
    </source>
</evidence>
<evidence type="ECO:0000256" key="1">
    <source>
        <dbReference type="SAM" id="MobiDB-lite"/>
    </source>
</evidence>